<dbReference type="Proteomes" id="UP000654370">
    <property type="component" value="Unassembled WGS sequence"/>
</dbReference>
<evidence type="ECO:0000313" key="1">
    <source>
        <dbReference type="EMBL" id="KAG2176412.1"/>
    </source>
</evidence>
<evidence type="ECO:0000313" key="2">
    <source>
        <dbReference type="Proteomes" id="UP000654370"/>
    </source>
</evidence>
<dbReference type="PANTHER" id="PTHR38792">
    <property type="entry name" value="BNR/ASP-BOX REPEAT DOMAIN PROTEIN (AFU_ORTHOLOGUE AFUA_7G06430)-RELATED"/>
    <property type="match status" value="1"/>
</dbReference>
<name>A0A8H7PLT4_MORIS</name>
<dbReference type="OrthoDB" id="2739686at2759"/>
<keyword evidence="2" id="KW-1185">Reference proteome</keyword>
<evidence type="ECO:0008006" key="3">
    <source>
        <dbReference type="Google" id="ProtNLM"/>
    </source>
</evidence>
<dbReference type="EMBL" id="JAEPQZ010000010">
    <property type="protein sequence ID" value="KAG2176412.1"/>
    <property type="molecule type" value="Genomic_DNA"/>
</dbReference>
<accession>A0A8H7PLT4</accession>
<dbReference type="SUPFAM" id="SSF50939">
    <property type="entry name" value="Sialidases"/>
    <property type="match status" value="1"/>
</dbReference>
<sequence length="369" mass="39316">MEFFTASRRSCFRTLFLVSCLTLIGYVFGVGTTPSLVGSPVAMAPSGGTYPRSTRLSTGQLLGIYTAFSGNNNVITVCQSTNNGASWTDIGTVTTGVGDIDNGYLLELPTTASGASHRRILAVFRNHSRTGTSPNYVYTYYRITVCYSDDGGKTWSYLSQPEGKSPPNGIWEPFMRLAHDGSIQLYYARENSATDQDIVQHISKDGGATWGPMATIAGATTTGRDGMPGVTEFNTGSGNKLLCIFETTEDGPFHVKSVTSSDDGITWGNRATVYVPTGTNNNAGSPQVATLGGNVLVSIFMTDEDTSTHAWIQGAGVKALTSSDGVTWGNKLSVSPPQTNWPGIIPLNNNQMLALFDHNGARSQAIQLS</sequence>
<protein>
    <recommendedName>
        <fullName evidence="3">Exo-alpha-sialidase</fullName>
    </recommendedName>
</protein>
<dbReference type="CDD" id="cd15482">
    <property type="entry name" value="Sialidase_non-viral"/>
    <property type="match status" value="1"/>
</dbReference>
<dbReference type="InterPro" id="IPR036278">
    <property type="entry name" value="Sialidase_sf"/>
</dbReference>
<organism evidence="1 2">
    <name type="scientific">Mortierella isabellina</name>
    <name type="common">Filamentous fungus</name>
    <name type="synonym">Umbelopsis isabellina</name>
    <dbReference type="NCBI Taxonomy" id="91625"/>
    <lineage>
        <taxon>Eukaryota</taxon>
        <taxon>Fungi</taxon>
        <taxon>Fungi incertae sedis</taxon>
        <taxon>Mucoromycota</taxon>
        <taxon>Mucoromycotina</taxon>
        <taxon>Umbelopsidomycetes</taxon>
        <taxon>Umbelopsidales</taxon>
        <taxon>Umbelopsidaceae</taxon>
        <taxon>Umbelopsis</taxon>
    </lineage>
</organism>
<dbReference type="Gene3D" id="2.120.10.10">
    <property type="match status" value="1"/>
</dbReference>
<dbReference type="AlphaFoldDB" id="A0A8H7PLT4"/>
<gene>
    <name evidence="1" type="ORF">INT43_005646</name>
</gene>
<proteinExistence type="predicted"/>
<dbReference type="PANTHER" id="PTHR38792:SF3">
    <property type="entry name" value="BNR_ASP-BOX REPEAT DOMAIN PROTEIN (AFU_ORTHOLOGUE AFUA_7G06430)-RELATED"/>
    <property type="match status" value="1"/>
</dbReference>
<comment type="caution">
    <text evidence="1">The sequence shown here is derived from an EMBL/GenBank/DDBJ whole genome shotgun (WGS) entry which is preliminary data.</text>
</comment>
<reference evidence="1" key="1">
    <citation type="submission" date="2020-12" db="EMBL/GenBank/DDBJ databases">
        <title>Metabolic potential, ecology and presence of endohyphal bacteria is reflected in genomic diversity of Mucoromycotina.</title>
        <authorList>
            <person name="Muszewska A."/>
            <person name="Okrasinska A."/>
            <person name="Steczkiewicz K."/>
            <person name="Drgas O."/>
            <person name="Orlowska M."/>
            <person name="Perlinska-Lenart U."/>
            <person name="Aleksandrzak-Piekarczyk T."/>
            <person name="Szatraj K."/>
            <person name="Zielenkiewicz U."/>
            <person name="Pilsyk S."/>
            <person name="Malc E."/>
            <person name="Mieczkowski P."/>
            <person name="Kruszewska J.S."/>
            <person name="Biernat P."/>
            <person name="Pawlowska J."/>
        </authorList>
    </citation>
    <scope>NUCLEOTIDE SEQUENCE</scope>
    <source>
        <strain evidence="1">WA0000067209</strain>
    </source>
</reference>